<dbReference type="EMBL" id="HACG01006261">
    <property type="protein sequence ID" value="CEK53126.1"/>
    <property type="molecule type" value="Transcribed_RNA"/>
</dbReference>
<protein>
    <submittedName>
        <fullName evidence="1">Uncharacterized protein</fullName>
    </submittedName>
</protein>
<accession>A0A0B6YBC9</accession>
<reference evidence="1" key="1">
    <citation type="submission" date="2014-12" db="EMBL/GenBank/DDBJ databases">
        <title>Insight into the proteome of Arion vulgaris.</title>
        <authorList>
            <person name="Aradska J."/>
            <person name="Bulat T."/>
            <person name="Smidak R."/>
            <person name="Sarate P."/>
            <person name="Gangsoo J."/>
            <person name="Sialana F."/>
            <person name="Bilban M."/>
            <person name="Lubec G."/>
        </authorList>
    </citation>
    <scope>NUCLEOTIDE SEQUENCE</scope>
    <source>
        <tissue evidence="1">Skin</tissue>
    </source>
</reference>
<sequence>KDLSSLEGSLREDLLHSLPDVSDRSSDIESDLTVACLYSYIYITGPFPIFGKLGDLSSDI</sequence>
<gene>
    <name evidence="1" type="primary">ORF19178</name>
</gene>
<feature type="non-terminal residue" evidence="1">
    <location>
        <position position="1"/>
    </location>
</feature>
<name>A0A0B6YBC9_9EUPU</name>
<proteinExistence type="predicted"/>
<evidence type="ECO:0000313" key="1">
    <source>
        <dbReference type="EMBL" id="CEK53126.1"/>
    </source>
</evidence>
<dbReference type="AlphaFoldDB" id="A0A0B6YBC9"/>
<organism evidence="1">
    <name type="scientific">Arion vulgaris</name>
    <dbReference type="NCBI Taxonomy" id="1028688"/>
    <lineage>
        <taxon>Eukaryota</taxon>
        <taxon>Metazoa</taxon>
        <taxon>Spiralia</taxon>
        <taxon>Lophotrochozoa</taxon>
        <taxon>Mollusca</taxon>
        <taxon>Gastropoda</taxon>
        <taxon>Heterobranchia</taxon>
        <taxon>Euthyneura</taxon>
        <taxon>Panpulmonata</taxon>
        <taxon>Eupulmonata</taxon>
        <taxon>Stylommatophora</taxon>
        <taxon>Helicina</taxon>
        <taxon>Arionoidea</taxon>
        <taxon>Arionidae</taxon>
        <taxon>Arion</taxon>
    </lineage>
</organism>